<dbReference type="GO" id="GO:0006511">
    <property type="term" value="P:ubiquitin-dependent protein catabolic process"/>
    <property type="evidence" value="ECO:0007669"/>
    <property type="project" value="TreeGrafter"/>
</dbReference>
<evidence type="ECO:0000256" key="6">
    <source>
        <dbReference type="PROSITE-ProRule" id="PRU00047"/>
    </source>
</evidence>
<name>W9R754_9ROSA</name>
<dbReference type="SMART" id="SM00343">
    <property type="entry name" value="ZnF_C2HC"/>
    <property type="match status" value="1"/>
</dbReference>
<evidence type="ECO:0000313" key="12">
    <source>
        <dbReference type="Proteomes" id="UP000030645"/>
    </source>
</evidence>
<evidence type="ECO:0000259" key="8">
    <source>
        <dbReference type="PROSITE" id="PS50089"/>
    </source>
</evidence>
<dbReference type="GO" id="GO:0003676">
    <property type="term" value="F:nucleic acid binding"/>
    <property type="evidence" value="ECO:0007669"/>
    <property type="project" value="InterPro"/>
</dbReference>
<dbReference type="PANTHER" id="PTHR15439:SF11">
    <property type="entry name" value="E3 UBIQUITIN LIGASE PQT3-LIKE ISOFORM X1"/>
    <property type="match status" value="1"/>
</dbReference>
<dbReference type="SUPFAM" id="SSF57756">
    <property type="entry name" value="Retrovirus zinc finger-like domains"/>
    <property type="match status" value="1"/>
</dbReference>
<protein>
    <submittedName>
        <fullName evidence="11">E3 ubiquitin-protein ligase RBBP6</fullName>
    </submittedName>
</protein>
<comment type="pathway">
    <text evidence="1">Protein modification; protein ubiquitination.</text>
</comment>
<reference evidence="12" key="1">
    <citation type="submission" date="2013-01" db="EMBL/GenBank/DDBJ databases">
        <title>Draft Genome Sequence of a Mulberry Tree, Morus notabilis C.K. Schneid.</title>
        <authorList>
            <person name="He N."/>
            <person name="Zhao S."/>
        </authorList>
    </citation>
    <scope>NUCLEOTIDE SEQUENCE</scope>
</reference>
<feature type="region of interest" description="Disordered" evidence="7">
    <location>
        <begin position="385"/>
        <end position="576"/>
    </location>
</feature>
<dbReference type="PROSITE" id="PS00518">
    <property type="entry name" value="ZF_RING_1"/>
    <property type="match status" value="1"/>
</dbReference>
<dbReference type="GO" id="GO:0008270">
    <property type="term" value="F:zinc ion binding"/>
    <property type="evidence" value="ECO:0007669"/>
    <property type="project" value="UniProtKB-KW"/>
</dbReference>
<dbReference type="SUPFAM" id="SSF57850">
    <property type="entry name" value="RING/U-box"/>
    <property type="match status" value="1"/>
</dbReference>
<dbReference type="eggNOG" id="KOG0314">
    <property type="taxonomic scope" value="Eukaryota"/>
</dbReference>
<dbReference type="Gene3D" id="4.10.60.10">
    <property type="entry name" value="Zinc finger, CCHC-type"/>
    <property type="match status" value="1"/>
</dbReference>
<evidence type="ECO:0000256" key="7">
    <source>
        <dbReference type="SAM" id="MobiDB-lite"/>
    </source>
</evidence>
<gene>
    <name evidence="11" type="ORF">L484_018587</name>
</gene>
<evidence type="ECO:0000256" key="3">
    <source>
        <dbReference type="ARBA" id="ARBA00022723"/>
    </source>
</evidence>
<evidence type="ECO:0000256" key="2">
    <source>
        <dbReference type="ARBA" id="ARBA00022679"/>
    </source>
</evidence>
<dbReference type="InterPro" id="IPR013083">
    <property type="entry name" value="Znf_RING/FYVE/PHD"/>
</dbReference>
<proteinExistence type="predicted"/>
<feature type="compositionally biased region" description="Basic and acidic residues" evidence="7">
    <location>
        <begin position="385"/>
        <end position="396"/>
    </location>
</feature>
<keyword evidence="5" id="KW-0862">Zinc</keyword>
<dbReference type="CDD" id="cd16620">
    <property type="entry name" value="vRING-HC-C4C4_RBBP6"/>
    <property type="match status" value="1"/>
</dbReference>
<dbReference type="Pfam" id="PF00098">
    <property type="entry name" value="zf-CCHC"/>
    <property type="match status" value="1"/>
</dbReference>
<keyword evidence="2" id="KW-0808">Transferase</keyword>
<dbReference type="InterPro" id="IPR036875">
    <property type="entry name" value="Znf_CCHC_sf"/>
</dbReference>
<evidence type="ECO:0000256" key="4">
    <source>
        <dbReference type="ARBA" id="ARBA00022771"/>
    </source>
</evidence>
<evidence type="ECO:0000256" key="1">
    <source>
        <dbReference type="ARBA" id="ARBA00004906"/>
    </source>
</evidence>
<dbReference type="GO" id="GO:0016567">
    <property type="term" value="P:protein ubiquitination"/>
    <property type="evidence" value="ECO:0007669"/>
    <property type="project" value="UniProtKB-UniPathway"/>
</dbReference>
<keyword evidence="4 6" id="KW-0863">Zinc-finger</keyword>
<feature type="domain" description="RING-type" evidence="8">
    <location>
        <begin position="26"/>
        <end position="64"/>
    </location>
</feature>
<feature type="compositionally biased region" description="Polar residues" evidence="7">
    <location>
        <begin position="546"/>
        <end position="557"/>
    </location>
</feature>
<keyword evidence="12" id="KW-1185">Reference proteome</keyword>
<dbReference type="InterPro" id="IPR003613">
    <property type="entry name" value="Ubox_domain"/>
</dbReference>
<dbReference type="STRING" id="981085.W9R754"/>
<evidence type="ECO:0000259" key="9">
    <source>
        <dbReference type="PROSITE" id="PS50158"/>
    </source>
</evidence>
<evidence type="ECO:0000313" key="11">
    <source>
        <dbReference type="EMBL" id="EXB74879.1"/>
    </source>
</evidence>
<feature type="domain" description="CCHC-type" evidence="9">
    <location>
        <begin position="229"/>
        <end position="245"/>
    </location>
</feature>
<dbReference type="InterPro" id="IPR001841">
    <property type="entry name" value="Znf_RING"/>
</dbReference>
<accession>W9R754</accession>
<dbReference type="GO" id="GO:0006397">
    <property type="term" value="P:mRNA processing"/>
    <property type="evidence" value="ECO:0007669"/>
    <property type="project" value="InterPro"/>
</dbReference>
<dbReference type="Pfam" id="PF13923">
    <property type="entry name" value="zf-C3HC4_2"/>
    <property type="match status" value="1"/>
</dbReference>
<dbReference type="InterPro" id="IPR033489">
    <property type="entry name" value="RBBP6"/>
</dbReference>
<dbReference type="Proteomes" id="UP000030645">
    <property type="component" value="Unassembled WGS sequence"/>
</dbReference>
<feature type="compositionally biased region" description="Basic and acidic residues" evidence="7">
    <location>
        <begin position="429"/>
        <end position="444"/>
    </location>
</feature>
<feature type="domain" description="U-box" evidence="10">
    <location>
        <begin position="19"/>
        <end position="94"/>
    </location>
</feature>
<dbReference type="AlphaFoldDB" id="W9R754"/>
<dbReference type="Gene3D" id="3.30.40.10">
    <property type="entry name" value="Zinc/RING finger domain, C3HC4 (zinc finger)"/>
    <property type="match status" value="1"/>
</dbReference>
<organism evidence="11 12">
    <name type="scientific">Morus notabilis</name>
    <dbReference type="NCBI Taxonomy" id="981085"/>
    <lineage>
        <taxon>Eukaryota</taxon>
        <taxon>Viridiplantae</taxon>
        <taxon>Streptophyta</taxon>
        <taxon>Embryophyta</taxon>
        <taxon>Tracheophyta</taxon>
        <taxon>Spermatophyta</taxon>
        <taxon>Magnoliopsida</taxon>
        <taxon>eudicotyledons</taxon>
        <taxon>Gunneridae</taxon>
        <taxon>Pentapetalae</taxon>
        <taxon>rosids</taxon>
        <taxon>fabids</taxon>
        <taxon>Rosales</taxon>
        <taxon>Moraceae</taxon>
        <taxon>Moreae</taxon>
        <taxon>Morus</taxon>
    </lineage>
</organism>
<dbReference type="PROSITE" id="PS51698">
    <property type="entry name" value="U_BOX"/>
    <property type="match status" value="1"/>
</dbReference>
<dbReference type="InterPro" id="IPR001878">
    <property type="entry name" value="Znf_CCHC"/>
</dbReference>
<dbReference type="PROSITE" id="PS50158">
    <property type="entry name" value="ZF_CCHC"/>
    <property type="match status" value="1"/>
</dbReference>
<sequence length="576" mass="65629">MSGNSRVEDAKATTLQNDNLPPELKCSICNSFFKEAVMIPCCQHSFCQKCIHQVLLENARCPKCFSAKCRIEDLLPNVSLRQAIEHFLESQTLTHGLGNDCQQYAPDGESGIQGKDISCGMSVFQRAPELPHSPSETGRGSNHVMVESPCKSPFKVNALNANNFLSHKRKQIDKIRPGDLVDCDDFQGESQPMRGEAESTVKKKREDLVDNKGGHKNFVDPGRHKKGARRCYMCGSPDHFVRDCPAALSPRPMPQTGFMPFWGAPPMPHVRPYGSLYGNCGMIPFNTGIPPAAPFPVPSYMSSMYHPMRALGRCMRVGEVGPPLGTSEDNYASHSEFLDVQEREKRRKLWNQNFRREPWLADDENGDFNKVCFVAEKETSYDLKGHISKERSRSYSDDSSTQRSQKKSNHYSHRDDDIHLADGYPQKISPRDQKQNHRPERPNSEVDDLPCSSGCHSDERKRHHHKSYKKQDGKKEHDFCQHHPRARNENDSGRKRVEHGIRRHNKKHHFAESDLEDATSGEQRKQKKEPSQSSKHSKHNSESNNIEPSHSRWQMVSGSDEDGAEEYRYYKRKKGH</sequence>
<dbReference type="UniPathway" id="UPA00143"/>
<dbReference type="InterPro" id="IPR017907">
    <property type="entry name" value="Znf_RING_CS"/>
</dbReference>
<dbReference type="PROSITE" id="PS50089">
    <property type="entry name" value="ZF_RING_2"/>
    <property type="match status" value="1"/>
</dbReference>
<keyword evidence="3" id="KW-0479">Metal-binding</keyword>
<dbReference type="PANTHER" id="PTHR15439">
    <property type="entry name" value="RETINOBLASTOMA-BINDING PROTEIN 6"/>
    <property type="match status" value="1"/>
</dbReference>
<dbReference type="GO" id="GO:0061630">
    <property type="term" value="F:ubiquitin protein ligase activity"/>
    <property type="evidence" value="ECO:0007669"/>
    <property type="project" value="InterPro"/>
</dbReference>
<feature type="compositionally biased region" description="Basic and acidic residues" evidence="7">
    <location>
        <begin position="469"/>
        <end position="500"/>
    </location>
</feature>
<dbReference type="EMBL" id="KE344662">
    <property type="protein sequence ID" value="EXB74879.1"/>
    <property type="molecule type" value="Genomic_DNA"/>
</dbReference>
<dbReference type="SMART" id="SM00184">
    <property type="entry name" value="RING"/>
    <property type="match status" value="1"/>
</dbReference>
<evidence type="ECO:0000259" key="10">
    <source>
        <dbReference type="PROSITE" id="PS51698"/>
    </source>
</evidence>
<dbReference type="GO" id="GO:0005634">
    <property type="term" value="C:nucleus"/>
    <property type="evidence" value="ECO:0007669"/>
    <property type="project" value="TreeGrafter"/>
</dbReference>
<evidence type="ECO:0000256" key="5">
    <source>
        <dbReference type="ARBA" id="ARBA00022833"/>
    </source>
</evidence>